<name>A0A7R8X8C7_9CRUS</name>
<organism evidence="9">
    <name type="scientific">Darwinula stevensoni</name>
    <dbReference type="NCBI Taxonomy" id="69355"/>
    <lineage>
        <taxon>Eukaryota</taxon>
        <taxon>Metazoa</taxon>
        <taxon>Ecdysozoa</taxon>
        <taxon>Arthropoda</taxon>
        <taxon>Crustacea</taxon>
        <taxon>Oligostraca</taxon>
        <taxon>Ostracoda</taxon>
        <taxon>Podocopa</taxon>
        <taxon>Podocopida</taxon>
        <taxon>Darwinulocopina</taxon>
        <taxon>Darwinuloidea</taxon>
        <taxon>Darwinulidae</taxon>
        <taxon>Darwinula</taxon>
    </lineage>
</organism>
<keyword evidence="10" id="KW-1185">Reference proteome</keyword>
<dbReference type="Pfam" id="PF12947">
    <property type="entry name" value="EGF_3"/>
    <property type="match status" value="1"/>
</dbReference>
<dbReference type="InterPro" id="IPR024731">
    <property type="entry name" value="NELL2-like_EGF"/>
</dbReference>
<dbReference type="PANTHER" id="PTHR24042">
    <property type="entry name" value="NEL HOMOLOG"/>
    <property type="match status" value="1"/>
</dbReference>
<evidence type="ECO:0000256" key="5">
    <source>
        <dbReference type="ARBA" id="ARBA00023180"/>
    </source>
</evidence>
<accession>A0A7R8X8C7</accession>
<sequence length="527" mass="59307">FLELQTSRRKDEIRLHYTYAGMASIETFKYKWEAGQWHKLAISVSGFQVEVFVNCERIGKTRLPGLDTSFLIRQQPTSLWIGQRNSHHLLYKGKLQELRIISGPGGFRWQCPNLDPPCPTCGQYQQLTQMVQHLSDTVTQLSQKEWTIVVRVILAMPMPRASIFEPQSHNGRYRLNLGWIFLTDMDECESVGGLEGHHCHAHTRCVNTPGSYECQCLPGYVKVDAWTCKEHDECQTGQHHCHPHATCRNTDGGYECLCNQGYVGDGFHCQPVCEEECVNGGMCVGPDRCACRGGFTGPRCESDVDECELGIHVCDAHPNALCVNQPGWYYCKCEPGFTLSDINECESGEHTCHETAKCVNTEGSFQCVCPDSDLRNCTLSCMYEGQEYLNGEKWLDESGCAMCNCQDGVMQCERVACGDCEGLGEEEQKKCCPKCSSPSSSVCRHPEEPWKVIPHGQNIIHQCQTCECLDGKLCCTFNADCSILDSSMDPISVEETKETESYDAQARKKLRQLFLQTHNQQIAHREP</sequence>
<dbReference type="CDD" id="cd00054">
    <property type="entry name" value="EGF_CA"/>
    <property type="match status" value="4"/>
</dbReference>
<dbReference type="EMBL" id="CAJPEV010000993">
    <property type="protein sequence ID" value="CAG0889981.1"/>
    <property type="molecule type" value="Genomic_DNA"/>
</dbReference>
<dbReference type="InterPro" id="IPR013320">
    <property type="entry name" value="ConA-like_dom_sf"/>
</dbReference>
<dbReference type="PROSITE" id="PS00010">
    <property type="entry name" value="ASX_HYDROXYL"/>
    <property type="match status" value="3"/>
</dbReference>
<dbReference type="InterPro" id="IPR049883">
    <property type="entry name" value="NOTCH1_EGF-like"/>
</dbReference>
<dbReference type="GO" id="GO:0008201">
    <property type="term" value="F:heparin binding"/>
    <property type="evidence" value="ECO:0007669"/>
    <property type="project" value="TreeGrafter"/>
</dbReference>
<dbReference type="PROSITE" id="PS01208">
    <property type="entry name" value="VWFC_1"/>
    <property type="match status" value="1"/>
</dbReference>
<feature type="disulfide bond" evidence="6">
    <location>
        <begin position="314"/>
        <end position="331"/>
    </location>
</feature>
<feature type="disulfide bond" evidence="6">
    <location>
        <begin position="273"/>
        <end position="283"/>
    </location>
</feature>
<feature type="domain" description="EGF-like" evidence="7">
    <location>
        <begin position="230"/>
        <end position="270"/>
    </location>
</feature>
<dbReference type="SUPFAM" id="SSF57184">
    <property type="entry name" value="Growth factor receptor domain"/>
    <property type="match status" value="1"/>
</dbReference>
<feature type="non-terminal residue" evidence="9">
    <location>
        <position position="1"/>
    </location>
</feature>
<keyword evidence="4 6" id="KW-1015">Disulfide bond</keyword>
<dbReference type="AlphaFoldDB" id="A0A7R8X8C7"/>
<feature type="domain" description="VWFC" evidence="8">
    <location>
        <begin position="379"/>
        <end position="436"/>
    </location>
</feature>
<dbReference type="SUPFAM" id="SSF57196">
    <property type="entry name" value="EGF/Laminin"/>
    <property type="match status" value="1"/>
</dbReference>
<keyword evidence="5" id="KW-0325">Glycoprotein</keyword>
<dbReference type="SUPFAM" id="SSF49899">
    <property type="entry name" value="Concanavalin A-like lectins/glucanases"/>
    <property type="match status" value="1"/>
</dbReference>
<feature type="domain" description="EGF-like" evidence="7">
    <location>
        <begin position="303"/>
        <end position="346"/>
    </location>
</feature>
<dbReference type="InterPro" id="IPR009030">
    <property type="entry name" value="Growth_fac_rcpt_cys_sf"/>
</dbReference>
<dbReference type="Gene3D" id="2.60.120.200">
    <property type="match status" value="1"/>
</dbReference>
<dbReference type="InterPro" id="IPR051586">
    <property type="entry name" value="PKC-binding_NELL"/>
</dbReference>
<evidence type="ECO:0000256" key="2">
    <source>
        <dbReference type="ARBA" id="ARBA00022729"/>
    </source>
</evidence>
<evidence type="ECO:0000313" key="9">
    <source>
        <dbReference type="EMBL" id="CAD7245925.1"/>
    </source>
</evidence>
<dbReference type="InterPro" id="IPR018097">
    <property type="entry name" value="EGF_Ca-bd_CS"/>
</dbReference>
<dbReference type="InterPro" id="IPR001007">
    <property type="entry name" value="VWF_dom"/>
</dbReference>
<evidence type="ECO:0000313" key="10">
    <source>
        <dbReference type="Proteomes" id="UP000677054"/>
    </source>
</evidence>
<dbReference type="SMART" id="SM00181">
    <property type="entry name" value="EGF"/>
    <property type="match status" value="5"/>
</dbReference>
<keyword evidence="2" id="KW-0732">Signal</keyword>
<dbReference type="FunFam" id="2.10.25.10:FF:000038">
    <property type="entry name" value="Fibrillin 2"/>
    <property type="match status" value="4"/>
</dbReference>
<dbReference type="SUPFAM" id="SSF57603">
    <property type="entry name" value="FnI-like domain"/>
    <property type="match status" value="1"/>
</dbReference>
<dbReference type="GO" id="GO:0005615">
    <property type="term" value="C:extracellular space"/>
    <property type="evidence" value="ECO:0007669"/>
    <property type="project" value="TreeGrafter"/>
</dbReference>
<keyword evidence="1 6" id="KW-0245">EGF-like domain</keyword>
<gene>
    <name evidence="9" type="ORF">DSTB1V02_LOCUS5791</name>
</gene>
<dbReference type="GO" id="GO:0005509">
    <property type="term" value="F:calcium ion binding"/>
    <property type="evidence" value="ECO:0007669"/>
    <property type="project" value="InterPro"/>
</dbReference>
<evidence type="ECO:0000259" key="7">
    <source>
        <dbReference type="PROSITE" id="PS50026"/>
    </source>
</evidence>
<dbReference type="Proteomes" id="UP000677054">
    <property type="component" value="Unassembled WGS sequence"/>
</dbReference>
<dbReference type="InterPro" id="IPR001881">
    <property type="entry name" value="EGF-like_Ca-bd_dom"/>
</dbReference>
<feature type="disulfide bond" evidence="6">
    <location>
        <begin position="291"/>
        <end position="300"/>
    </location>
</feature>
<reference evidence="9" key="1">
    <citation type="submission" date="2020-11" db="EMBL/GenBank/DDBJ databases">
        <authorList>
            <person name="Tran Van P."/>
        </authorList>
    </citation>
    <scope>NUCLEOTIDE SEQUENCE</scope>
</reference>
<evidence type="ECO:0000256" key="3">
    <source>
        <dbReference type="ARBA" id="ARBA00022737"/>
    </source>
</evidence>
<evidence type="ECO:0000256" key="1">
    <source>
        <dbReference type="ARBA" id="ARBA00022536"/>
    </source>
</evidence>
<dbReference type="PROSITE" id="PS50026">
    <property type="entry name" value="EGF_3"/>
    <property type="match status" value="4"/>
</dbReference>
<evidence type="ECO:0000256" key="4">
    <source>
        <dbReference type="ARBA" id="ARBA00023157"/>
    </source>
</evidence>
<keyword evidence="3" id="KW-0677">Repeat</keyword>
<dbReference type="PANTHER" id="PTHR24042:SF5">
    <property type="entry name" value="EGF-LIKE CALCIUM-BINDING DOMAIN-CONTAINING PROTEIN"/>
    <property type="match status" value="1"/>
</dbReference>
<dbReference type="Gene3D" id="2.10.25.10">
    <property type="entry name" value="Laminin"/>
    <property type="match status" value="5"/>
</dbReference>
<proteinExistence type="predicted"/>
<feature type="domain" description="EGF-like" evidence="7">
    <location>
        <begin position="271"/>
        <end position="301"/>
    </location>
</feature>
<dbReference type="PROSITE" id="PS00022">
    <property type="entry name" value="EGF_1"/>
    <property type="match status" value="1"/>
</dbReference>
<dbReference type="InterPro" id="IPR000742">
    <property type="entry name" value="EGF"/>
</dbReference>
<dbReference type="OrthoDB" id="6516201at2759"/>
<dbReference type="PROSITE" id="PS01186">
    <property type="entry name" value="EGF_2"/>
    <property type="match status" value="4"/>
</dbReference>
<comment type="caution">
    <text evidence="6">Lacks conserved residue(s) required for the propagation of feature annotation.</text>
</comment>
<evidence type="ECO:0000256" key="6">
    <source>
        <dbReference type="PROSITE-ProRule" id="PRU00076"/>
    </source>
</evidence>
<dbReference type="InterPro" id="IPR000152">
    <property type="entry name" value="EGF-type_Asp/Asn_hydroxyl_site"/>
</dbReference>
<feature type="domain" description="EGF-like" evidence="7">
    <location>
        <begin position="184"/>
        <end position="229"/>
    </location>
</feature>
<dbReference type="Pfam" id="PF07645">
    <property type="entry name" value="EGF_CA"/>
    <property type="match status" value="3"/>
</dbReference>
<dbReference type="PROSITE" id="PS50184">
    <property type="entry name" value="VWFC_2"/>
    <property type="match status" value="1"/>
</dbReference>
<dbReference type="Pfam" id="PF00093">
    <property type="entry name" value="VWC"/>
    <property type="match status" value="1"/>
</dbReference>
<dbReference type="SMART" id="SM00179">
    <property type="entry name" value="EGF_CA"/>
    <property type="match status" value="4"/>
</dbReference>
<dbReference type="PROSITE" id="PS01187">
    <property type="entry name" value="EGF_CA"/>
    <property type="match status" value="3"/>
</dbReference>
<protein>
    <submittedName>
        <fullName evidence="9">Uncharacterized protein</fullName>
    </submittedName>
</protein>
<evidence type="ECO:0000259" key="8">
    <source>
        <dbReference type="PROSITE" id="PS50184"/>
    </source>
</evidence>
<dbReference type="EMBL" id="LR900510">
    <property type="protein sequence ID" value="CAD7245925.1"/>
    <property type="molecule type" value="Genomic_DNA"/>
</dbReference>
<dbReference type="Gene3D" id="2.10.70.10">
    <property type="entry name" value="Complement Module, domain 1"/>
    <property type="match status" value="1"/>
</dbReference>